<dbReference type="Gramene" id="Pp3c1_28220V3.2">
    <property type="protein sequence ID" value="PAC:32971219.CDS.1"/>
    <property type="gene ID" value="Pp3c1_28220"/>
</dbReference>
<accession>A0A2K1LA13</accession>
<dbReference type="InParanoid" id="A0A2K1LA13"/>
<keyword evidence="3" id="KW-1185">Reference proteome</keyword>
<dbReference type="Proteomes" id="UP000006727">
    <property type="component" value="Chromosome 1"/>
</dbReference>
<protein>
    <submittedName>
        <fullName evidence="1 2">Uncharacterized protein</fullName>
    </submittedName>
</protein>
<gene>
    <name evidence="1" type="ORF">PHYPA_001287</name>
</gene>
<reference evidence="1 3" key="2">
    <citation type="journal article" date="2018" name="Plant J.">
        <title>The Physcomitrella patens chromosome-scale assembly reveals moss genome structure and evolution.</title>
        <authorList>
            <person name="Lang D."/>
            <person name="Ullrich K.K."/>
            <person name="Murat F."/>
            <person name="Fuchs J."/>
            <person name="Jenkins J."/>
            <person name="Haas F.B."/>
            <person name="Piednoel M."/>
            <person name="Gundlach H."/>
            <person name="Van Bel M."/>
            <person name="Meyberg R."/>
            <person name="Vives C."/>
            <person name="Morata J."/>
            <person name="Symeonidi A."/>
            <person name="Hiss M."/>
            <person name="Muchero W."/>
            <person name="Kamisugi Y."/>
            <person name="Saleh O."/>
            <person name="Blanc G."/>
            <person name="Decker E.L."/>
            <person name="van Gessel N."/>
            <person name="Grimwood J."/>
            <person name="Hayes R.D."/>
            <person name="Graham S.W."/>
            <person name="Gunter L.E."/>
            <person name="McDaniel S.F."/>
            <person name="Hoernstein S.N.W."/>
            <person name="Larsson A."/>
            <person name="Li F.W."/>
            <person name="Perroud P.F."/>
            <person name="Phillips J."/>
            <person name="Ranjan P."/>
            <person name="Rokshar D.S."/>
            <person name="Rothfels C.J."/>
            <person name="Schneider L."/>
            <person name="Shu S."/>
            <person name="Stevenson D.W."/>
            <person name="Thummler F."/>
            <person name="Tillich M."/>
            <person name="Villarreal Aguilar J.C."/>
            <person name="Widiez T."/>
            <person name="Wong G.K."/>
            <person name="Wymore A."/>
            <person name="Zhang Y."/>
            <person name="Zimmer A.D."/>
            <person name="Quatrano R.S."/>
            <person name="Mayer K.F.X."/>
            <person name="Goodstein D."/>
            <person name="Casacuberta J.M."/>
            <person name="Vandepoele K."/>
            <person name="Reski R."/>
            <person name="Cuming A.C."/>
            <person name="Tuskan G.A."/>
            <person name="Maumus F."/>
            <person name="Salse J."/>
            <person name="Schmutz J."/>
            <person name="Rensing S.A."/>
        </authorList>
    </citation>
    <scope>NUCLEOTIDE SEQUENCE [LARGE SCALE GENOMIC DNA]</scope>
    <source>
        <strain evidence="2 3">cv. Gransden 2004</strain>
    </source>
</reference>
<evidence type="ECO:0000313" key="3">
    <source>
        <dbReference type="Proteomes" id="UP000006727"/>
    </source>
</evidence>
<reference evidence="1 3" key="1">
    <citation type="journal article" date="2008" name="Science">
        <title>The Physcomitrella genome reveals evolutionary insights into the conquest of land by plants.</title>
        <authorList>
            <person name="Rensing S."/>
            <person name="Lang D."/>
            <person name="Zimmer A."/>
            <person name="Terry A."/>
            <person name="Salamov A."/>
            <person name="Shapiro H."/>
            <person name="Nishiyama T."/>
            <person name="Perroud P.-F."/>
            <person name="Lindquist E."/>
            <person name="Kamisugi Y."/>
            <person name="Tanahashi T."/>
            <person name="Sakakibara K."/>
            <person name="Fujita T."/>
            <person name="Oishi K."/>
            <person name="Shin-I T."/>
            <person name="Kuroki Y."/>
            <person name="Toyoda A."/>
            <person name="Suzuki Y."/>
            <person name="Hashimoto A."/>
            <person name="Yamaguchi K."/>
            <person name="Sugano A."/>
            <person name="Kohara Y."/>
            <person name="Fujiyama A."/>
            <person name="Anterola A."/>
            <person name="Aoki S."/>
            <person name="Ashton N."/>
            <person name="Barbazuk W.B."/>
            <person name="Barker E."/>
            <person name="Bennetzen J."/>
            <person name="Bezanilla M."/>
            <person name="Blankenship R."/>
            <person name="Cho S.H."/>
            <person name="Dutcher S."/>
            <person name="Estelle M."/>
            <person name="Fawcett J.A."/>
            <person name="Gundlach H."/>
            <person name="Hanada K."/>
            <person name="Heyl A."/>
            <person name="Hicks K.A."/>
            <person name="Hugh J."/>
            <person name="Lohr M."/>
            <person name="Mayer K."/>
            <person name="Melkozernov A."/>
            <person name="Murata T."/>
            <person name="Nelson D."/>
            <person name="Pils B."/>
            <person name="Prigge M."/>
            <person name="Reiss B."/>
            <person name="Renner T."/>
            <person name="Rombauts S."/>
            <person name="Rushton P."/>
            <person name="Sanderfoot A."/>
            <person name="Schween G."/>
            <person name="Shiu S.-H."/>
            <person name="Stueber K."/>
            <person name="Theodoulou F.L."/>
            <person name="Tu H."/>
            <person name="Van de Peer Y."/>
            <person name="Verrier P.J."/>
            <person name="Waters E."/>
            <person name="Wood A."/>
            <person name="Yang L."/>
            <person name="Cove D."/>
            <person name="Cuming A."/>
            <person name="Hasebe M."/>
            <person name="Lucas S."/>
            <person name="Mishler D.B."/>
            <person name="Reski R."/>
            <person name="Grigoriev I."/>
            <person name="Quatrano R.S."/>
            <person name="Boore J.L."/>
        </authorList>
    </citation>
    <scope>NUCLEOTIDE SEQUENCE [LARGE SCALE GENOMIC DNA]</scope>
    <source>
        <strain evidence="2 3">cv. Gransden 2004</strain>
    </source>
</reference>
<sequence>MASYTEVLKTNLAHAPVAPTVLEEGQNIEQVQCNNKVELELVAATANLGKFADINSKNAEKV</sequence>
<dbReference type="EnsemblPlants" id="Pp3c1_28220V3.1">
    <property type="protein sequence ID" value="PAC:32971218.CDS.1"/>
    <property type="gene ID" value="Pp3c1_28220"/>
</dbReference>
<evidence type="ECO:0000313" key="1">
    <source>
        <dbReference type="EMBL" id="PNR62863.1"/>
    </source>
</evidence>
<dbReference type="AlphaFoldDB" id="A0A2K1LA13"/>
<reference evidence="2" key="3">
    <citation type="submission" date="2020-12" db="UniProtKB">
        <authorList>
            <consortium name="EnsemblPlants"/>
        </authorList>
    </citation>
    <scope>IDENTIFICATION</scope>
</reference>
<dbReference type="EnsemblPlants" id="Pp3c1_28220V3.2">
    <property type="protein sequence ID" value="PAC:32971219.CDS.1"/>
    <property type="gene ID" value="Pp3c1_28220"/>
</dbReference>
<proteinExistence type="predicted"/>
<evidence type="ECO:0000313" key="2">
    <source>
        <dbReference type="EnsemblPlants" id="PAC:32971218.CDS.1"/>
    </source>
</evidence>
<organism evidence="1">
    <name type="scientific">Physcomitrium patens</name>
    <name type="common">Spreading-leaved earth moss</name>
    <name type="synonym">Physcomitrella patens</name>
    <dbReference type="NCBI Taxonomy" id="3218"/>
    <lineage>
        <taxon>Eukaryota</taxon>
        <taxon>Viridiplantae</taxon>
        <taxon>Streptophyta</taxon>
        <taxon>Embryophyta</taxon>
        <taxon>Bryophyta</taxon>
        <taxon>Bryophytina</taxon>
        <taxon>Bryopsida</taxon>
        <taxon>Funariidae</taxon>
        <taxon>Funariales</taxon>
        <taxon>Funariaceae</taxon>
        <taxon>Physcomitrium</taxon>
    </lineage>
</organism>
<dbReference type="PaxDb" id="3218-PP1S21_299V6.1"/>
<dbReference type="EMBL" id="ABEU02000001">
    <property type="protein sequence ID" value="PNR62863.1"/>
    <property type="molecule type" value="Genomic_DNA"/>
</dbReference>
<name>A0A2K1LA13_PHYPA</name>
<dbReference type="Gramene" id="Pp3c1_28220V3.1">
    <property type="protein sequence ID" value="PAC:32971218.CDS.1"/>
    <property type="gene ID" value="Pp3c1_28220"/>
</dbReference>